<evidence type="ECO:0000313" key="2">
    <source>
        <dbReference type="Proteomes" id="UP000247416"/>
    </source>
</evidence>
<dbReference type="Proteomes" id="UP000247416">
    <property type="component" value="Unassembled WGS sequence"/>
</dbReference>
<dbReference type="RefSeq" id="WP_107933153.1">
    <property type="nucleotide sequence ID" value="NZ_PYWJ01000005.1"/>
</dbReference>
<dbReference type="NCBIfam" id="TIGR02867">
    <property type="entry name" value="spore_II_P"/>
    <property type="match status" value="1"/>
</dbReference>
<proteinExistence type="predicted"/>
<name>A0A318TRI8_9BACL</name>
<dbReference type="AlphaFoldDB" id="A0A318TRI8"/>
<evidence type="ECO:0000313" key="1">
    <source>
        <dbReference type="EMBL" id="PYF07214.1"/>
    </source>
</evidence>
<reference evidence="1 2" key="1">
    <citation type="submission" date="2018-06" db="EMBL/GenBank/DDBJ databases">
        <title>Genomic Encyclopedia of Archaeal and Bacterial Type Strains, Phase II (KMG-II): from individual species to whole genera.</title>
        <authorList>
            <person name="Goeker M."/>
        </authorList>
    </citation>
    <scope>NUCLEOTIDE SEQUENCE [LARGE SCALE GENOMIC DNA]</scope>
    <source>
        <strain evidence="1 2">KACC 16626</strain>
    </source>
</reference>
<protein>
    <submittedName>
        <fullName evidence="1">Stage II sporulation protein P</fullName>
    </submittedName>
</protein>
<keyword evidence="2" id="KW-1185">Reference proteome</keyword>
<sequence>MQNRILIFFGFILLLFISPIVVATLDSNATLLASTNTSTEQELVPTTQQEDLAIAEKIESNQLVYSTNSDTRDTPLDNTKEIVPRNALILFTHSHEAFKPIVKSKDGKTAVYDSTSNIMSFNETIKNYFTLNSITADFLEFNTMDEMAKTNRKFSEAYNIVRPALESQINNKKYDIIIDLHRDSANREITTLNYQNETYGKLYFVVGEEHSNYLANKSYAQKMSTQLNELIPGISRGVISKKGDHVDGVYNQDLAENMVLIELGGIDNTEEEINRTLSVLSKAISTILQETLPTENVN</sequence>
<gene>
    <name evidence="1" type="ORF">BJ095_1054</name>
</gene>
<dbReference type="OrthoDB" id="1633470at2"/>
<dbReference type="InterPro" id="IPR010897">
    <property type="entry name" value="Spore_II_P"/>
</dbReference>
<comment type="caution">
    <text evidence="1">The sequence shown here is derived from an EMBL/GenBank/DDBJ whole genome shotgun (WGS) entry which is preliminary data.</text>
</comment>
<accession>A0A318TRI8</accession>
<dbReference type="SUPFAM" id="SSF53187">
    <property type="entry name" value="Zn-dependent exopeptidases"/>
    <property type="match status" value="1"/>
</dbReference>
<dbReference type="Pfam" id="PF07454">
    <property type="entry name" value="SpoIIP"/>
    <property type="match status" value="1"/>
</dbReference>
<dbReference type="EMBL" id="QJTJ01000005">
    <property type="protein sequence ID" value="PYF07214.1"/>
    <property type="molecule type" value="Genomic_DNA"/>
</dbReference>
<organism evidence="1 2">
    <name type="scientific">Ureibacillus chungkukjangi</name>
    <dbReference type="NCBI Taxonomy" id="1202712"/>
    <lineage>
        <taxon>Bacteria</taxon>
        <taxon>Bacillati</taxon>
        <taxon>Bacillota</taxon>
        <taxon>Bacilli</taxon>
        <taxon>Bacillales</taxon>
        <taxon>Caryophanaceae</taxon>
        <taxon>Ureibacillus</taxon>
    </lineage>
</organism>